<comment type="caution">
    <text evidence="2">The sequence shown here is derived from an EMBL/GenBank/DDBJ whole genome shotgun (WGS) entry which is preliminary data.</text>
</comment>
<dbReference type="CDD" id="cd01343">
    <property type="entry name" value="PL1_Passenger_AT"/>
    <property type="match status" value="1"/>
</dbReference>
<evidence type="ECO:0000313" key="3">
    <source>
        <dbReference type="Proteomes" id="UP000050297"/>
    </source>
</evidence>
<name>A0A0P9GV06_PSESX</name>
<dbReference type="InterPro" id="IPR011050">
    <property type="entry name" value="Pectin_lyase_fold/virulence"/>
</dbReference>
<dbReference type="EMBL" id="LJPM01000525">
    <property type="protein sequence ID" value="KPW11267.1"/>
    <property type="molecule type" value="Genomic_DNA"/>
</dbReference>
<dbReference type="NCBIfam" id="TIGR01414">
    <property type="entry name" value="autotrans_barl"/>
    <property type="match status" value="1"/>
</dbReference>
<dbReference type="Gene3D" id="2.160.20.20">
    <property type="match status" value="1"/>
</dbReference>
<dbReference type="GO" id="GO:0019867">
    <property type="term" value="C:outer membrane"/>
    <property type="evidence" value="ECO:0007669"/>
    <property type="project" value="InterPro"/>
</dbReference>
<dbReference type="InterPro" id="IPR004899">
    <property type="entry name" value="Pertactin_central"/>
</dbReference>
<organism evidence="2 3">
    <name type="scientific">Pseudomonas syringae pv. aceris</name>
    <dbReference type="NCBI Taxonomy" id="199198"/>
    <lineage>
        <taxon>Bacteria</taxon>
        <taxon>Pseudomonadati</taxon>
        <taxon>Pseudomonadota</taxon>
        <taxon>Gammaproteobacteria</taxon>
        <taxon>Pseudomonadales</taxon>
        <taxon>Pseudomonadaceae</taxon>
        <taxon>Pseudomonas</taxon>
        <taxon>Pseudomonas syringae</taxon>
    </lineage>
</organism>
<accession>A0A0P9GV06</accession>
<evidence type="ECO:0000259" key="1">
    <source>
        <dbReference type="Pfam" id="PF03212"/>
    </source>
</evidence>
<proteinExistence type="predicted"/>
<sequence>MSCRENNVVKSRGGGFQLAVIAFGALANVQVSAAASGDNSGLTLDSEIVSRVLPDEELRDENVRRGEIITVGPDTPFDSYNIGDQSVLNILGGRADRVVVRDGKVNIESGVVESGISLTDALGNLSNATVKNATGVGIVLQGKIGAINPGSSVSAHSSEVSGSGYGIAVGSWGALSIFNTDVRGFASQDKVGQGIFASGSNVLIADNSHVTGDMNGINLVDGSGNGVVDGNKSVTVIDRSIVEGLGGAAIKVNQRVAFDIEADIAVQNQSELWSGNGNLLEVEDHSTANFNVDNSTLNGNLVADDTSTLNITLQNGAQLNGDIVNGNRLAITSGSHWQMQGDNAVRSLSLHGGRVSFAGEGFHTLSLNELSGGGTFGLRVDLDNGVGDLIDVNGQASGQFGLRVRNTGEEVVSADMAPLKV</sequence>
<gene>
    <name evidence="2" type="ORF">ALO91_05249</name>
</gene>
<feature type="non-terminal residue" evidence="2">
    <location>
        <position position="421"/>
    </location>
</feature>
<dbReference type="Pfam" id="PF03212">
    <property type="entry name" value="Pertactin"/>
    <property type="match status" value="1"/>
</dbReference>
<feature type="domain" description="Pertactin central region" evidence="1">
    <location>
        <begin position="345"/>
        <end position="415"/>
    </location>
</feature>
<dbReference type="InterPro" id="IPR006315">
    <property type="entry name" value="OM_autotransptr_brl_dom"/>
</dbReference>
<dbReference type="RefSeq" id="WP_234696976.1">
    <property type="nucleotide sequence ID" value="NZ_LJPM01000525.1"/>
</dbReference>
<dbReference type="AlphaFoldDB" id="A0A0P9GV06"/>
<dbReference type="InterPro" id="IPR012332">
    <property type="entry name" value="Autotransporter_pectin_lyase_C"/>
</dbReference>
<dbReference type="SUPFAM" id="SSF51126">
    <property type="entry name" value="Pectin lyase-like"/>
    <property type="match status" value="1"/>
</dbReference>
<evidence type="ECO:0000313" key="2">
    <source>
        <dbReference type="EMBL" id="KPW11267.1"/>
    </source>
</evidence>
<protein>
    <submittedName>
        <fullName evidence="2">Auto transporter</fullName>
    </submittedName>
</protein>
<dbReference type="Proteomes" id="UP000050297">
    <property type="component" value="Unassembled WGS sequence"/>
</dbReference>
<reference evidence="2 3" key="1">
    <citation type="submission" date="2015-09" db="EMBL/GenBank/DDBJ databases">
        <title>Genome announcement of multiple Pseudomonas syringae strains.</title>
        <authorList>
            <person name="Thakur S."/>
            <person name="Wang P.W."/>
            <person name="Gong Y."/>
            <person name="Weir B.S."/>
            <person name="Guttman D.S."/>
        </authorList>
    </citation>
    <scope>NUCLEOTIDE SEQUENCE [LARGE SCALE GENOMIC DNA]</scope>
    <source>
        <strain evidence="2 3">ICMP2802</strain>
    </source>
</reference>